<dbReference type="AlphaFoldDB" id="A0A9D4MHG3"/>
<name>A0A9D4MHG3_DREPO</name>
<organism evidence="1 2">
    <name type="scientific">Dreissena polymorpha</name>
    <name type="common">Zebra mussel</name>
    <name type="synonym">Mytilus polymorpha</name>
    <dbReference type="NCBI Taxonomy" id="45954"/>
    <lineage>
        <taxon>Eukaryota</taxon>
        <taxon>Metazoa</taxon>
        <taxon>Spiralia</taxon>
        <taxon>Lophotrochozoa</taxon>
        <taxon>Mollusca</taxon>
        <taxon>Bivalvia</taxon>
        <taxon>Autobranchia</taxon>
        <taxon>Heteroconchia</taxon>
        <taxon>Euheterodonta</taxon>
        <taxon>Imparidentia</taxon>
        <taxon>Neoheterodontei</taxon>
        <taxon>Myida</taxon>
        <taxon>Dreissenoidea</taxon>
        <taxon>Dreissenidae</taxon>
        <taxon>Dreissena</taxon>
    </lineage>
</organism>
<dbReference type="EMBL" id="JAIWYP010000001">
    <property type="protein sequence ID" value="KAH3876306.1"/>
    <property type="molecule type" value="Genomic_DNA"/>
</dbReference>
<evidence type="ECO:0000313" key="1">
    <source>
        <dbReference type="EMBL" id="KAH3876306.1"/>
    </source>
</evidence>
<accession>A0A9D4MHG3</accession>
<reference evidence="1" key="2">
    <citation type="submission" date="2020-11" db="EMBL/GenBank/DDBJ databases">
        <authorList>
            <person name="McCartney M.A."/>
            <person name="Auch B."/>
            <person name="Kono T."/>
            <person name="Mallez S."/>
            <person name="Becker A."/>
            <person name="Gohl D.M."/>
            <person name="Silverstein K.A.T."/>
            <person name="Koren S."/>
            <person name="Bechman K.B."/>
            <person name="Herman A."/>
            <person name="Abrahante J.E."/>
            <person name="Garbe J."/>
        </authorList>
    </citation>
    <scope>NUCLEOTIDE SEQUENCE</scope>
    <source>
        <strain evidence="1">Duluth1</strain>
        <tissue evidence="1">Whole animal</tissue>
    </source>
</reference>
<keyword evidence="2" id="KW-1185">Reference proteome</keyword>
<protein>
    <submittedName>
        <fullName evidence="1">Uncharacterized protein</fullName>
    </submittedName>
</protein>
<dbReference type="Proteomes" id="UP000828390">
    <property type="component" value="Unassembled WGS sequence"/>
</dbReference>
<comment type="caution">
    <text evidence="1">The sequence shown here is derived from an EMBL/GenBank/DDBJ whole genome shotgun (WGS) entry which is preliminary data.</text>
</comment>
<sequence length="104" mass="11702">MEPSDFSDVSRAVIECKTFCEANNISDPTNILKIFKGLMVTGRPLDLDETSLTTGISGETNFIMIDRNDVIRTSFDEINDIPDLRKCLEVQFYGEVSITYNLLS</sequence>
<reference evidence="1" key="1">
    <citation type="journal article" date="2019" name="bioRxiv">
        <title>The Genome of the Zebra Mussel, Dreissena polymorpha: A Resource for Invasive Species Research.</title>
        <authorList>
            <person name="McCartney M.A."/>
            <person name="Auch B."/>
            <person name="Kono T."/>
            <person name="Mallez S."/>
            <person name="Zhang Y."/>
            <person name="Obille A."/>
            <person name="Becker A."/>
            <person name="Abrahante J.E."/>
            <person name="Garbe J."/>
            <person name="Badalamenti J.P."/>
            <person name="Herman A."/>
            <person name="Mangelson H."/>
            <person name="Liachko I."/>
            <person name="Sullivan S."/>
            <person name="Sone E.D."/>
            <person name="Koren S."/>
            <person name="Silverstein K.A.T."/>
            <person name="Beckman K.B."/>
            <person name="Gohl D.M."/>
        </authorList>
    </citation>
    <scope>NUCLEOTIDE SEQUENCE</scope>
    <source>
        <strain evidence="1">Duluth1</strain>
        <tissue evidence="1">Whole animal</tissue>
    </source>
</reference>
<evidence type="ECO:0000313" key="2">
    <source>
        <dbReference type="Proteomes" id="UP000828390"/>
    </source>
</evidence>
<proteinExistence type="predicted"/>
<gene>
    <name evidence="1" type="ORF">DPMN_000145</name>
</gene>